<evidence type="ECO:0000256" key="1">
    <source>
        <dbReference type="SAM" id="MobiDB-lite"/>
    </source>
</evidence>
<evidence type="ECO:0000313" key="2">
    <source>
        <dbReference type="EMBL" id="TDM03836.1"/>
    </source>
</evidence>
<accession>A0A9Q8CKD4</accession>
<dbReference type="RefSeq" id="WP_133416699.1">
    <property type="nucleotide sequence ID" value="NZ_SCWD01000001.1"/>
</dbReference>
<organism evidence="2 3">
    <name type="scientific">Macrococcus carouselicus</name>
    <dbReference type="NCBI Taxonomy" id="69969"/>
    <lineage>
        <taxon>Bacteria</taxon>
        <taxon>Bacillati</taxon>
        <taxon>Bacillota</taxon>
        <taxon>Bacilli</taxon>
        <taxon>Bacillales</taxon>
        <taxon>Staphylococcaceae</taxon>
        <taxon>Macrococcus</taxon>
    </lineage>
</organism>
<dbReference type="EMBL" id="SCWD01000001">
    <property type="protein sequence ID" value="TDM03836.1"/>
    <property type="molecule type" value="Genomic_DNA"/>
</dbReference>
<evidence type="ECO:0000313" key="3">
    <source>
        <dbReference type="Proteomes" id="UP000295280"/>
    </source>
</evidence>
<reference evidence="2 3" key="1">
    <citation type="submission" date="2019-01" db="EMBL/GenBank/DDBJ databases">
        <title>Draft genome sequences of the type strains of six Macrococcus species.</title>
        <authorList>
            <person name="Mazhar S."/>
            <person name="Altermann E."/>
            <person name="Hill C."/>
            <person name="Mcauliffe O."/>
        </authorList>
    </citation>
    <scope>NUCLEOTIDE SEQUENCE [LARGE SCALE GENOMIC DNA]</scope>
    <source>
        <strain evidence="2 3">ATCC 51828</strain>
    </source>
</reference>
<proteinExistence type="predicted"/>
<feature type="compositionally biased region" description="Basic and acidic residues" evidence="1">
    <location>
        <begin position="9"/>
        <end position="19"/>
    </location>
</feature>
<comment type="caution">
    <text evidence="2">The sequence shown here is derived from an EMBL/GenBank/DDBJ whole genome shotgun (WGS) entry which is preliminary data.</text>
</comment>
<gene>
    <name evidence="2" type="ORF">ERX40_01340</name>
</gene>
<dbReference type="AlphaFoldDB" id="A0A9Q8CKD4"/>
<keyword evidence="3" id="KW-1185">Reference proteome</keyword>
<sequence>MKIIASSRDGPDSDKDGRHAGKKRSAACICTYGYKTTTIKARILYAMKSAYGLSATSETDDPTCHNNIIPAIAKDKSDLVLTQENGPLLKRAVFIF</sequence>
<feature type="region of interest" description="Disordered" evidence="1">
    <location>
        <begin position="1"/>
        <end position="24"/>
    </location>
</feature>
<name>A0A9Q8CKD4_9STAP</name>
<protein>
    <submittedName>
        <fullName evidence="2">Uncharacterized protein</fullName>
    </submittedName>
</protein>
<dbReference type="Proteomes" id="UP000295280">
    <property type="component" value="Unassembled WGS sequence"/>
</dbReference>